<organism evidence="4 5">
    <name type="scientific">Liquorilactobacillus hordei DSM 19519</name>
    <dbReference type="NCBI Taxonomy" id="1423759"/>
    <lineage>
        <taxon>Bacteria</taxon>
        <taxon>Bacillati</taxon>
        <taxon>Bacillota</taxon>
        <taxon>Bacilli</taxon>
        <taxon>Lactobacillales</taxon>
        <taxon>Lactobacillaceae</taxon>
        <taxon>Liquorilactobacillus</taxon>
    </lineage>
</organism>
<dbReference type="STRING" id="1423759.FC92_GL001282"/>
<keyword evidence="3" id="KW-1133">Transmembrane helix</keyword>
<evidence type="ECO:0000256" key="2">
    <source>
        <dbReference type="ARBA" id="ARBA00023287"/>
    </source>
</evidence>
<keyword evidence="3" id="KW-0472">Membrane</keyword>
<dbReference type="AlphaFoldDB" id="A0A0R1MK53"/>
<proteinExistence type="predicted"/>
<evidence type="ECO:0008006" key="6">
    <source>
        <dbReference type="Google" id="ProtNLM"/>
    </source>
</evidence>
<reference evidence="4 5" key="1">
    <citation type="journal article" date="2015" name="Genome Announc.">
        <title>Expanding the biotechnology potential of lactobacilli through comparative genomics of 213 strains and associated genera.</title>
        <authorList>
            <person name="Sun Z."/>
            <person name="Harris H.M."/>
            <person name="McCann A."/>
            <person name="Guo C."/>
            <person name="Argimon S."/>
            <person name="Zhang W."/>
            <person name="Yang X."/>
            <person name="Jeffery I.B."/>
            <person name="Cooney J.C."/>
            <person name="Kagawa T.F."/>
            <person name="Liu W."/>
            <person name="Song Y."/>
            <person name="Salvetti E."/>
            <person name="Wrobel A."/>
            <person name="Rasinkangas P."/>
            <person name="Parkhill J."/>
            <person name="Rea M.C."/>
            <person name="O'Sullivan O."/>
            <person name="Ritari J."/>
            <person name="Douillard F.P."/>
            <person name="Paul Ross R."/>
            <person name="Yang R."/>
            <person name="Briner A.E."/>
            <person name="Felis G.E."/>
            <person name="de Vos W.M."/>
            <person name="Barrangou R."/>
            <person name="Klaenhammer T.R."/>
            <person name="Caufield P.W."/>
            <person name="Cui Y."/>
            <person name="Zhang H."/>
            <person name="O'Toole P.W."/>
        </authorList>
    </citation>
    <scope>NUCLEOTIDE SEQUENCE [LARGE SCALE GENOMIC DNA]</scope>
    <source>
        <strain evidence="4 5">DSM 19519</strain>
    </source>
</reference>
<evidence type="ECO:0000313" key="5">
    <source>
        <dbReference type="Proteomes" id="UP000051448"/>
    </source>
</evidence>
<gene>
    <name evidence="4" type="ORF">FC92_GL001282</name>
</gene>
<dbReference type="Proteomes" id="UP000051448">
    <property type="component" value="Unassembled WGS sequence"/>
</dbReference>
<dbReference type="PATRIC" id="fig|1423759.3.peg.1350"/>
<keyword evidence="3" id="KW-0812">Transmembrane</keyword>
<dbReference type="NCBIfam" id="TIGR02532">
    <property type="entry name" value="IV_pilin_GFxxxE"/>
    <property type="match status" value="1"/>
</dbReference>
<feature type="transmembrane region" description="Helical" evidence="3">
    <location>
        <begin position="12"/>
        <end position="32"/>
    </location>
</feature>
<keyword evidence="5" id="KW-1185">Reference proteome</keyword>
<sequence>MNKQNSKGFTLIEVMIVLSIAAFMLLISIHPIQNKYNEIAEEIFWKKFDESWTRIVTIVPKSGQKGNVYFYNDKVIFVINNKERKYLNYPHGLHLYRYQHIQISTSGRVGADTVVFNSDVTKTKYIITFQLAWGDYRIKKEQN</sequence>
<dbReference type="OrthoDB" id="2249439at2"/>
<keyword evidence="2" id="KW-0178">Competence</keyword>
<dbReference type="RefSeq" id="WP_057870101.1">
    <property type="nucleotide sequence ID" value="NZ_AZDX01000037.1"/>
</dbReference>
<dbReference type="InterPro" id="IPR012902">
    <property type="entry name" value="N_methyl_site"/>
</dbReference>
<protein>
    <recommendedName>
        <fullName evidence="6">Prepilin-type N-terminal cleavage/methylation domain-containing protein</fullName>
    </recommendedName>
</protein>
<dbReference type="GO" id="GO:0009986">
    <property type="term" value="C:cell surface"/>
    <property type="evidence" value="ECO:0007669"/>
    <property type="project" value="UniProtKB-SubCell"/>
</dbReference>
<comment type="subcellular location">
    <subcellularLocation>
        <location evidence="1">Cell surface</location>
    </subcellularLocation>
</comment>
<dbReference type="EMBL" id="AZDX01000037">
    <property type="protein sequence ID" value="KRL05578.1"/>
    <property type="molecule type" value="Genomic_DNA"/>
</dbReference>
<comment type="caution">
    <text evidence="4">The sequence shown here is derived from an EMBL/GenBank/DDBJ whole genome shotgun (WGS) entry which is preliminary data.</text>
</comment>
<dbReference type="Pfam" id="PF07963">
    <property type="entry name" value="N_methyl"/>
    <property type="match status" value="1"/>
</dbReference>
<dbReference type="PROSITE" id="PS00409">
    <property type="entry name" value="PROKAR_NTER_METHYL"/>
    <property type="match status" value="1"/>
</dbReference>
<evidence type="ECO:0000256" key="1">
    <source>
        <dbReference type="ARBA" id="ARBA00004241"/>
    </source>
</evidence>
<accession>A0A0R1MK53</accession>
<evidence type="ECO:0000313" key="4">
    <source>
        <dbReference type="EMBL" id="KRL05578.1"/>
    </source>
</evidence>
<dbReference type="GeneID" id="98311507"/>
<name>A0A0R1MK53_9LACO</name>
<evidence type="ECO:0000256" key="3">
    <source>
        <dbReference type="SAM" id="Phobius"/>
    </source>
</evidence>
<dbReference type="GO" id="GO:0030420">
    <property type="term" value="P:establishment of competence for transformation"/>
    <property type="evidence" value="ECO:0007669"/>
    <property type="project" value="UniProtKB-KW"/>
</dbReference>